<dbReference type="InterPro" id="IPR008248">
    <property type="entry name" value="CheB-like"/>
</dbReference>
<keyword evidence="3 4" id="KW-0378">Hydrolase</keyword>
<comment type="caution">
    <text evidence="8">The sequence shown here is derived from an EMBL/GenBank/DDBJ whole genome shotgun (WGS) entry which is preliminary data.</text>
</comment>
<keyword evidence="9" id="KW-1185">Reference proteome</keyword>
<evidence type="ECO:0000256" key="2">
    <source>
        <dbReference type="ARBA" id="ARBA00022500"/>
    </source>
</evidence>
<dbReference type="SMART" id="SM00448">
    <property type="entry name" value="REC"/>
    <property type="match status" value="1"/>
</dbReference>
<dbReference type="EMBL" id="JAHKRT010000001">
    <property type="protein sequence ID" value="MBU3076512.1"/>
    <property type="molecule type" value="Genomic_DNA"/>
</dbReference>
<dbReference type="HAMAP" id="MF_00099">
    <property type="entry name" value="CheB_chemtxs"/>
    <property type="match status" value="1"/>
</dbReference>
<accession>A0ABS6BFA3</accession>
<comment type="subcellular location">
    <subcellularLocation>
        <location evidence="3">Cytoplasm</location>
    </subcellularLocation>
</comment>
<dbReference type="Pfam" id="PF01339">
    <property type="entry name" value="CheB_methylest"/>
    <property type="match status" value="1"/>
</dbReference>
<comment type="domain">
    <text evidence="3">Contains a C-terminal catalytic domain, and an N-terminal region which modulates catalytic activity.</text>
</comment>
<dbReference type="Pfam" id="PF00072">
    <property type="entry name" value="Response_reg"/>
    <property type="match status" value="1"/>
</dbReference>
<comment type="catalytic activity">
    <reaction evidence="3">
        <text>L-glutaminyl-[protein] + H2O = L-glutamyl-[protein] + NH4(+)</text>
        <dbReference type="Rhea" id="RHEA:16441"/>
        <dbReference type="Rhea" id="RHEA-COMP:10207"/>
        <dbReference type="Rhea" id="RHEA-COMP:10208"/>
        <dbReference type="ChEBI" id="CHEBI:15377"/>
        <dbReference type="ChEBI" id="CHEBI:28938"/>
        <dbReference type="ChEBI" id="CHEBI:29973"/>
        <dbReference type="ChEBI" id="CHEBI:30011"/>
        <dbReference type="EC" id="3.5.1.44"/>
    </reaction>
</comment>
<dbReference type="Proteomes" id="UP000776276">
    <property type="component" value="Unassembled WGS sequence"/>
</dbReference>
<evidence type="ECO:0000259" key="6">
    <source>
        <dbReference type="PROSITE" id="PS50110"/>
    </source>
</evidence>
<organism evidence="8 9">
    <name type="scientific">Sphingomonas quercus</name>
    <dbReference type="NCBI Taxonomy" id="2842451"/>
    <lineage>
        <taxon>Bacteria</taxon>
        <taxon>Pseudomonadati</taxon>
        <taxon>Pseudomonadota</taxon>
        <taxon>Alphaproteobacteria</taxon>
        <taxon>Sphingomonadales</taxon>
        <taxon>Sphingomonadaceae</taxon>
        <taxon>Sphingomonas</taxon>
    </lineage>
</organism>
<keyword evidence="1 3" id="KW-0963">Cytoplasm</keyword>
<evidence type="ECO:0000256" key="5">
    <source>
        <dbReference type="PROSITE-ProRule" id="PRU00169"/>
    </source>
</evidence>
<evidence type="ECO:0000256" key="4">
    <source>
        <dbReference type="PROSITE-ProRule" id="PRU00050"/>
    </source>
</evidence>
<comment type="function">
    <text evidence="3">Involved in chemotaxis. Part of a chemotaxis signal transduction system that modulates chemotaxis in response to various stimuli. Catalyzes the demethylation of specific methylglutamate residues introduced into the chemoreceptors (methyl-accepting chemotaxis proteins or MCP) by CheR. Also mediates the irreversible deamidation of specific glutamine residues to glutamic acid.</text>
</comment>
<protein>
    <recommendedName>
        <fullName evidence="3">Protein-glutamate methylesterase/protein-glutamine glutaminase</fullName>
        <ecNumber evidence="3">3.1.1.61</ecNumber>
        <ecNumber evidence="3">3.5.1.44</ecNumber>
    </recommendedName>
</protein>
<dbReference type="EC" id="3.5.1.44" evidence="3"/>
<keyword evidence="3 5" id="KW-0597">Phosphoprotein</keyword>
<dbReference type="PROSITE" id="PS50122">
    <property type="entry name" value="CHEB"/>
    <property type="match status" value="1"/>
</dbReference>
<evidence type="ECO:0000259" key="7">
    <source>
        <dbReference type="PROSITE" id="PS50122"/>
    </source>
</evidence>
<feature type="active site" evidence="3 4">
    <location>
        <position position="286"/>
    </location>
</feature>
<evidence type="ECO:0000313" key="8">
    <source>
        <dbReference type="EMBL" id="MBU3076512.1"/>
    </source>
</evidence>
<evidence type="ECO:0000313" key="9">
    <source>
        <dbReference type="Proteomes" id="UP000776276"/>
    </source>
</evidence>
<feature type="active site" evidence="3 4">
    <location>
        <position position="191"/>
    </location>
</feature>
<comment type="similarity">
    <text evidence="3">Belongs to the CheB family.</text>
</comment>
<comment type="catalytic activity">
    <reaction evidence="3">
        <text>[protein]-L-glutamate 5-O-methyl ester + H2O = L-glutamyl-[protein] + methanol + H(+)</text>
        <dbReference type="Rhea" id="RHEA:23236"/>
        <dbReference type="Rhea" id="RHEA-COMP:10208"/>
        <dbReference type="Rhea" id="RHEA-COMP:10311"/>
        <dbReference type="ChEBI" id="CHEBI:15377"/>
        <dbReference type="ChEBI" id="CHEBI:15378"/>
        <dbReference type="ChEBI" id="CHEBI:17790"/>
        <dbReference type="ChEBI" id="CHEBI:29973"/>
        <dbReference type="ChEBI" id="CHEBI:82795"/>
        <dbReference type="EC" id="3.1.1.61"/>
    </reaction>
</comment>
<dbReference type="CDD" id="cd16432">
    <property type="entry name" value="CheB_Rec"/>
    <property type="match status" value="1"/>
</dbReference>
<dbReference type="InterPro" id="IPR001789">
    <property type="entry name" value="Sig_transdc_resp-reg_receiver"/>
</dbReference>
<evidence type="ECO:0000256" key="3">
    <source>
        <dbReference type="HAMAP-Rule" id="MF_00099"/>
    </source>
</evidence>
<feature type="domain" description="Response regulatory" evidence="6">
    <location>
        <begin position="5"/>
        <end position="122"/>
    </location>
</feature>
<feature type="modified residue" description="4-aspartylphosphate" evidence="3 5">
    <location>
        <position position="56"/>
    </location>
</feature>
<feature type="active site" evidence="3 4">
    <location>
        <position position="165"/>
    </location>
</feature>
<evidence type="ECO:0000256" key="1">
    <source>
        <dbReference type="ARBA" id="ARBA00022490"/>
    </source>
</evidence>
<gene>
    <name evidence="3" type="primary">cheB</name>
    <name evidence="8" type="ORF">KOF26_01430</name>
</gene>
<keyword evidence="2 3" id="KW-0145">Chemotaxis</keyword>
<feature type="domain" description="CheB-type methylesterase" evidence="7">
    <location>
        <begin position="154"/>
        <end position="343"/>
    </location>
</feature>
<name>A0ABS6BFA3_9SPHN</name>
<dbReference type="NCBIfam" id="NF001965">
    <property type="entry name" value="PRK00742.1"/>
    <property type="match status" value="1"/>
</dbReference>
<sequence length="343" mass="36201">MKPIRAMIVDDSPTMRAMVAHLLTLDPGIEVVGAAAEPAQARAMIKELNPDVLTLDIEMPGMNGIDFLEKIMTLRPMPVVMVSTLTQRGAEATIRALELGAFDCYAKPQRVGSDGGKLASIVRHAATSGRRGASLRLPTVSQARAATPSQDYRPAANTMIAVGSSTGGVEALLTLFRGFPANCPPTVVVQHFPAGYTTSFAQRLDRSCAPTVVEAQNGMTLMEGHIYIAPSGPQHTEVIGTASPRLRTLPGDPVSGHRPSVDVLFRSVAKMPMRSVGVILTGMGQDGAAGLLDMRRAGARTIGQDEASCVVYGMPNAAHAMGAVEKQLPLGQIAERALELCRA</sequence>
<comment type="PTM">
    <text evidence="3">Phosphorylated by CheA. Phosphorylation of the N-terminal regulatory domain activates the methylesterase activity.</text>
</comment>
<dbReference type="PANTHER" id="PTHR42872">
    <property type="entry name" value="PROTEIN-GLUTAMATE METHYLESTERASE/PROTEIN-GLUTAMINE GLUTAMINASE"/>
    <property type="match status" value="1"/>
</dbReference>
<dbReference type="RefSeq" id="WP_216318837.1">
    <property type="nucleotide sequence ID" value="NZ_JAHKRT010000001.1"/>
</dbReference>
<proteinExistence type="inferred from homology"/>
<dbReference type="PANTHER" id="PTHR42872:SF6">
    <property type="entry name" value="PROTEIN-GLUTAMATE METHYLESTERASE_PROTEIN-GLUTAMINE GLUTAMINASE"/>
    <property type="match status" value="1"/>
</dbReference>
<dbReference type="InterPro" id="IPR000673">
    <property type="entry name" value="Sig_transdc_resp-reg_Me-estase"/>
</dbReference>
<reference evidence="8 9" key="1">
    <citation type="submission" date="2021-06" db="EMBL/GenBank/DDBJ databases">
        <title>Sphingomonas sp. XMGL2, whole genome shotgun sequencing project.</title>
        <authorList>
            <person name="Zhao G."/>
            <person name="Shen L."/>
        </authorList>
    </citation>
    <scope>NUCLEOTIDE SEQUENCE [LARGE SCALE GENOMIC DNA]</scope>
    <source>
        <strain evidence="8 9">XMGL2</strain>
    </source>
</reference>
<dbReference type="PROSITE" id="PS50110">
    <property type="entry name" value="RESPONSE_REGULATORY"/>
    <property type="match status" value="1"/>
</dbReference>
<dbReference type="EC" id="3.1.1.61" evidence="3"/>
<dbReference type="PIRSF" id="PIRSF000876">
    <property type="entry name" value="RR_chemtxs_CheB"/>
    <property type="match status" value="1"/>
</dbReference>
<dbReference type="CDD" id="cd17541">
    <property type="entry name" value="REC_CheB-like"/>
    <property type="match status" value="1"/>
</dbReference>